<evidence type="ECO:0000313" key="2">
    <source>
        <dbReference type="EMBL" id="NOV50073.1"/>
    </source>
</evidence>
<keyword evidence="1" id="KW-0472">Membrane</keyword>
<protein>
    <submittedName>
        <fullName evidence="2">Putative secreted protein</fullName>
    </submittedName>
</protein>
<keyword evidence="1" id="KW-1133">Transmembrane helix</keyword>
<reference evidence="2" key="1">
    <citation type="submission" date="2020-03" db="EMBL/GenBank/DDBJ databases">
        <title>Transcriptomic Profiling of the Digestive Tract of the Rat Flea, Xenopsylla cheopis, Following Blood Feeding and Infection with Yersinia pestis.</title>
        <authorList>
            <person name="Bland D.M."/>
            <person name="Martens C.A."/>
            <person name="Virtaneva K."/>
            <person name="Kanakabandi K."/>
            <person name="Long D."/>
            <person name="Rosenke R."/>
            <person name="Saturday G.A."/>
            <person name="Hoyt F.H."/>
            <person name="Bruno D.P."/>
            <person name="Ribeiro J.M.C."/>
            <person name="Hinnebusch J."/>
        </authorList>
    </citation>
    <scope>NUCLEOTIDE SEQUENCE</scope>
</reference>
<proteinExistence type="predicted"/>
<sequence>MYVYMCVFTYVCICVCVCMYVCSFFFAFAKKIHLRIPGIDLLPGYVRLRYTIYNIIYPIQTKNSAFFCSQVPNGNRR</sequence>
<accession>A0A6M2DVA9</accession>
<dbReference type="EMBL" id="GIIL01006347">
    <property type="protein sequence ID" value="NOV50073.1"/>
    <property type="molecule type" value="Transcribed_RNA"/>
</dbReference>
<evidence type="ECO:0000256" key="1">
    <source>
        <dbReference type="SAM" id="Phobius"/>
    </source>
</evidence>
<dbReference type="AlphaFoldDB" id="A0A6M2DVA9"/>
<feature type="transmembrane region" description="Helical" evidence="1">
    <location>
        <begin position="7"/>
        <end position="29"/>
    </location>
</feature>
<name>A0A6M2DVA9_XENCH</name>
<organism evidence="2">
    <name type="scientific">Xenopsylla cheopis</name>
    <name type="common">Oriental rat flea</name>
    <name type="synonym">Pulex cheopis</name>
    <dbReference type="NCBI Taxonomy" id="163159"/>
    <lineage>
        <taxon>Eukaryota</taxon>
        <taxon>Metazoa</taxon>
        <taxon>Ecdysozoa</taxon>
        <taxon>Arthropoda</taxon>
        <taxon>Hexapoda</taxon>
        <taxon>Insecta</taxon>
        <taxon>Pterygota</taxon>
        <taxon>Neoptera</taxon>
        <taxon>Endopterygota</taxon>
        <taxon>Siphonaptera</taxon>
        <taxon>Pulicidae</taxon>
        <taxon>Xenopsyllinae</taxon>
        <taxon>Xenopsylla</taxon>
    </lineage>
</organism>
<keyword evidence="1" id="KW-0812">Transmembrane</keyword>